<dbReference type="InterPro" id="IPR004182">
    <property type="entry name" value="GRAM"/>
</dbReference>
<dbReference type="EMBL" id="ML014211">
    <property type="protein sequence ID" value="RKP00542.1"/>
    <property type="molecule type" value="Genomic_DNA"/>
</dbReference>
<dbReference type="Pfam" id="PF00566">
    <property type="entry name" value="RabGAP-TBC"/>
    <property type="match status" value="1"/>
</dbReference>
<dbReference type="STRING" id="1555241.A0A4P9X5X9"/>
<evidence type="ECO:0000313" key="3">
    <source>
        <dbReference type="Proteomes" id="UP000274922"/>
    </source>
</evidence>
<keyword evidence="3" id="KW-1185">Reference proteome</keyword>
<dbReference type="PANTHER" id="PTHR47219:SF20">
    <property type="entry name" value="TBC1 DOMAIN FAMILY MEMBER 2B"/>
    <property type="match status" value="1"/>
</dbReference>
<dbReference type="Gene3D" id="1.10.8.270">
    <property type="entry name" value="putative rabgap domain of human tbc1 domain family member 14 like domains"/>
    <property type="match status" value="1"/>
</dbReference>
<dbReference type="GO" id="GO:0005096">
    <property type="term" value="F:GTPase activator activity"/>
    <property type="evidence" value="ECO:0007669"/>
    <property type="project" value="TreeGrafter"/>
</dbReference>
<dbReference type="Proteomes" id="UP000274922">
    <property type="component" value="Unassembled WGS sequence"/>
</dbReference>
<dbReference type="GO" id="GO:0031267">
    <property type="term" value="F:small GTPase binding"/>
    <property type="evidence" value="ECO:0007669"/>
    <property type="project" value="TreeGrafter"/>
</dbReference>
<dbReference type="InterPro" id="IPR050302">
    <property type="entry name" value="Rab_GAP_TBC_domain"/>
</dbReference>
<accession>A0A4P9X5X9</accession>
<dbReference type="PANTHER" id="PTHR47219">
    <property type="entry name" value="RAB GTPASE-ACTIVATING PROTEIN 1-LIKE"/>
    <property type="match status" value="1"/>
</dbReference>
<gene>
    <name evidence="2" type="ORF">CXG81DRAFT_13114</name>
</gene>
<evidence type="ECO:0000259" key="1">
    <source>
        <dbReference type="PROSITE" id="PS50086"/>
    </source>
</evidence>
<feature type="domain" description="Rab-GAP TBC" evidence="1">
    <location>
        <begin position="491"/>
        <end position="680"/>
    </location>
</feature>
<evidence type="ECO:0000313" key="2">
    <source>
        <dbReference type="EMBL" id="RKP00542.1"/>
    </source>
</evidence>
<dbReference type="Gene3D" id="2.30.29.30">
    <property type="entry name" value="Pleckstrin-homology domain (PH domain)/Phosphotyrosine-binding domain (PTB)"/>
    <property type="match status" value="2"/>
</dbReference>
<dbReference type="FunFam" id="1.10.8.270:FF:000002">
    <property type="entry name" value="TBC1 domain family member 9B"/>
    <property type="match status" value="1"/>
</dbReference>
<dbReference type="SUPFAM" id="SSF47923">
    <property type="entry name" value="Ypt/Rab-GAP domain of gyp1p"/>
    <property type="match status" value="2"/>
</dbReference>
<dbReference type="InterPro" id="IPR011993">
    <property type="entry name" value="PH-like_dom_sf"/>
</dbReference>
<sequence>MWVLPTPTDQTAFWQTLRENPVFTLQKSQETTAESSGGASLWKSVVATVQNVFDTKQPLYRLVFKDVHGAHADGGGGGFLIATADTIKIAEGHWSWLESHLLPLVRALDEEDRQGFIVAKLASMVQTMNEADSDERSSGDAKFRAASRSWRQLFGESLPQNERLTRVLIELKEIVELLKQKSKGGLVDDAIRITTRDSPQEHVFSNLFHRDETFLLLEYLINLAMQRLLQITLIDPPPGLAFSENEEGDLVLPALTTVAGSKSGTTEHQRMVVKGALKTIFEEQRRNTVFQHDFHLPGDQPLIAEIAASCAIAGKAFNHAGRLSLSPNFLCFQSDQRYLAHFIFPFFAIKRVEKANSSTGIVTISITVWHGMKLLLQLTAAPEPDPNRPPNEKVMRHSPSSFSQILKDKLATHVAEMKHLKPFLTSCTSEDLVENKPLERGGLGLTYGYPDANKTSKEKPKLKYWTQYFIESGRNLTLVRQPTFVKLVRIGIPNALRGELWELTSGALHVRYLNEGVYDALHRSHAGQTSLSTEEIEKDLNRSLPEYPGYQTAEGIDKLRRVLYAFSFRYPEIGYCQAMNMVASVLLIYLTEEQAFWLLTVLCERMLPGYYSVNMVGAMIDNKVFESLLEETMPPMYEYLVNQCQIQLSVATIPWLLSLFISACSLTYSLRILDCFFLEGPKIIFQIALAVFKLNAEQILNHCHDDGELMNLLKHFFARLDQPAHKGSNRSLFNSLMTTAYQDFRGVTTDLIVSLRKKHQLRVVHGMDTYAKRSIVRNMRFSGDMSRDTLMWLCDCFYTAKFYVTVAAAL</sequence>
<reference evidence="3" key="1">
    <citation type="journal article" date="2018" name="Nat. Microbiol.">
        <title>Leveraging single-cell genomics to expand the fungal tree of life.</title>
        <authorList>
            <person name="Ahrendt S.R."/>
            <person name="Quandt C.A."/>
            <person name="Ciobanu D."/>
            <person name="Clum A."/>
            <person name="Salamov A."/>
            <person name="Andreopoulos B."/>
            <person name="Cheng J.F."/>
            <person name="Woyke T."/>
            <person name="Pelin A."/>
            <person name="Henrissat B."/>
            <person name="Reynolds N.K."/>
            <person name="Benny G.L."/>
            <person name="Smith M.E."/>
            <person name="James T.Y."/>
            <person name="Grigoriev I.V."/>
        </authorList>
    </citation>
    <scope>NUCLEOTIDE SEQUENCE [LARGE SCALE GENOMIC DNA]</scope>
    <source>
        <strain evidence="3">ATCC 52028</strain>
    </source>
</reference>
<dbReference type="InterPro" id="IPR000195">
    <property type="entry name" value="Rab-GAP-TBC_dom"/>
</dbReference>
<dbReference type="OrthoDB" id="17687at2759"/>
<organism evidence="2 3">
    <name type="scientific">Caulochytrium protostelioides</name>
    <dbReference type="NCBI Taxonomy" id="1555241"/>
    <lineage>
        <taxon>Eukaryota</taxon>
        <taxon>Fungi</taxon>
        <taxon>Fungi incertae sedis</taxon>
        <taxon>Chytridiomycota</taxon>
        <taxon>Chytridiomycota incertae sedis</taxon>
        <taxon>Chytridiomycetes</taxon>
        <taxon>Caulochytriales</taxon>
        <taxon>Caulochytriaceae</taxon>
        <taxon>Caulochytrium</taxon>
    </lineage>
</organism>
<dbReference type="PROSITE" id="PS50086">
    <property type="entry name" value="TBC_RABGAP"/>
    <property type="match status" value="1"/>
</dbReference>
<name>A0A4P9X5X9_9FUNG</name>
<dbReference type="Gene3D" id="1.10.10.750">
    <property type="entry name" value="Ypt/Rab-GAP domain of gyp1p, domain 1"/>
    <property type="match status" value="1"/>
</dbReference>
<dbReference type="Pfam" id="PF02893">
    <property type="entry name" value="GRAM"/>
    <property type="match status" value="1"/>
</dbReference>
<proteinExistence type="predicted"/>
<dbReference type="AlphaFoldDB" id="A0A4P9X5X9"/>
<dbReference type="SMART" id="SM00164">
    <property type="entry name" value="TBC"/>
    <property type="match status" value="1"/>
</dbReference>
<dbReference type="InterPro" id="IPR035969">
    <property type="entry name" value="Rab-GAP_TBC_sf"/>
</dbReference>
<feature type="non-terminal residue" evidence="2">
    <location>
        <position position="810"/>
    </location>
</feature>
<dbReference type="Gene3D" id="1.10.472.80">
    <property type="entry name" value="Ypt/Rab-GAP domain of gyp1p, domain 3"/>
    <property type="match status" value="1"/>
</dbReference>
<protein>
    <recommendedName>
        <fullName evidence="1">Rab-GAP TBC domain-containing protein</fullName>
    </recommendedName>
</protein>
<dbReference type="SMART" id="SM00568">
    <property type="entry name" value="GRAM"/>
    <property type="match status" value="1"/>
</dbReference>